<proteinExistence type="predicted"/>
<organism evidence="3 4">
    <name type="scientific">Leucocoprinus birnbaumii</name>
    <dbReference type="NCBI Taxonomy" id="56174"/>
    <lineage>
        <taxon>Eukaryota</taxon>
        <taxon>Fungi</taxon>
        <taxon>Dikarya</taxon>
        <taxon>Basidiomycota</taxon>
        <taxon>Agaricomycotina</taxon>
        <taxon>Agaricomycetes</taxon>
        <taxon>Agaricomycetidae</taxon>
        <taxon>Agaricales</taxon>
        <taxon>Agaricineae</taxon>
        <taxon>Agaricaceae</taxon>
        <taxon>Leucocoprinus</taxon>
    </lineage>
</organism>
<feature type="compositionally biased region" description="Low complexity" evidence="1">
    <location>
        <begin position="205"/>
        <end position="216"/>
    </location>
</feature>
<gene>
    <name evidence="3" type="ORF">NP233_g2657</name>
</gene>
<feature type="compositionally biased region" description="Low complexity" evidence="1">
    <location>
        <begin position="251"/>
        <end position="282"/>
    </location>
</feature>
<dbReference type="Proteomes" id="UP001213000">
    <property type="component" value="Unassembled WGS sequence"/>
</dbReference>
<dbReference type="AlphaFoldDB" id="A0AAD5W475"/>
<name>A0AAD5W475_9AGAR</name>
<dbReference type="Pfam" id="PF10358">
    <property type="entry name" value="NT-C2"/>
    <property type="match status" value="1"/>
</dbReference>
<dbReference type="InterPro" id="IPR019448">
    <property type="entry name" value="NT-C2"/>
</dbReference>
<keyword evidence="4" id="KW-1185">Reference proteome</keyword>
<feature type="region of interest" description="Disordered" evidence="1">
    <location>
        <begin position="321"/>
        <end position="456"/>
    </location>
</feature>
<evidence type="ECO:0000256" key="1">
    <source>
        <dbReference type="SAM" id="MobiDB-lite"/>
    </source>
</evidence>
<accession>A0AAD5W475</accession>
<feature type="compositionally biased region" description="Low complexity" evidence="1">
    <location>
        <begin position="374"/>
        <end position="392"/>
    </location>
</feature>
<feature type="compositionally biased region" description="Gly residues" evidence="1">
    <location>
        <begin position="430"/>
        <end position="442"/>
    </location>
</feature>
<evidence type="ECO:0000259" key="2">
    <source>
        <dbReference type="PROSITE" id="PS51840"/>
    </source>
</evidence>
<protein>
    <recommendedName>
        <fullName evidence="2">C2 NT-type domain-containing protein</fullName>
    </recommendedName>
</protein>
<sequence>MTTPARGATAYTPLKDHSVHWNQTLSTVVRLDVDRDNGFIFPCPFKLVVMQRLTDGDHDSPNESSEIHRLGAVYLNLSEYVGHGPVERRYLLRESRTNATLKLTIELEFIAGQTSYIPPPLPKGEILTGLSNYLDSRSAFPNSSSAHNGRPGSSTGHYHRTTMNNGINFYGPYSNQEELEMDLFGLKRQKSKKSLNHSRSKLALSSNTTTAAAGADSDGDSDFELVDDHHSSSHHSHRGRSSLDDPTITITTHFSHPHSPNSPHTPHSAHSSNTQTPFTPKPTFFDVERLPLAYGTKTTETLIEAIFNPVKINEERSESPFTVFVPPRPPPTTTTRVTHAPSMRLSTEESTPRPSHTRVKRKPVPNIEVASVYSTSSIGTNNTASTSTSSSGSGSGALVKSVHSHMSGESRSSGVVHGGGRMKDWWKRTVGGGGASGGGPSGAGSRPGTPVGGAGA</sequence>
<dbReference type="EMBL" id="JANIEX010000115">
    <property type="protein sequence ID" value="KAJ3573095.1"/>
    <property type="molecule type" value="Genomic_DNA"/>
</dbReference>
<evidence type="ECO:0000313" key="4">
    <source>
        <dbReference type="Proteomes" id="UP001213000"/>
    </source>
</evidence>
<feature type="region of interest" description="Disordered" evidence="1">
    <location>
        <begin position="194"/>
        <end position="282"/>
    </location>
</feature>
<dbReference type="InterPro" id="IPR039931">
    <property type="entry name" value="EEIG1/2-like"/>
</dbReference>
<dbReference type="PANTHER" id="PTHR21456:SF1">
    <property type="entry name" value="C2 NT-TYPE DOMAIN-CONTAINING PROTEIN"/>
    <property type="match status" value="1"/>
</dbReference>
<reference evidence="3" key="1">
    <citation type="submission" date="2022-07" db="EMBL/GenBank/DDBJ databases">
        <title>Genome Sequence of Leucocoprinus birnbaumii.</title>
        <authorList>
            <person name="Buettner E."/>
        </authorList>
    </citation>
    <scope>NUCLEOTIDE SEQUENCE</scope>
    <source>
        <strain evidence="3">VT141</strain>
    </source>
</reference>
<dbReference type="PROSITE" id="PS51840">
    <property type="entry name" value="C2_NT"/>
    <property type="match status" value="1"/>
</dbReference>
<feature type="domain" description="C2 NT-type" evidence="2">
    <location>
        <begin position="1"/>
        <end position="109"/>
    </location>
</feature>
<feature type="region of interest" description="Disordered" evidence="1">
    <location>
        <begin position="140"/>
        <end position="160"/>
    </location>
</feature>
<evidence type="ECO:0000313" key="3">
    <source>
        <dbReference type="EMBL" id="KAJ3573095.1"/>
    </source>
</evidence>
<comment type="caution">
    <text evidence="3">The sequence shown here is derived from an EMBL/GenBank/DDBJ whole genome shotgun (WGS) entry which is preliminary data.</text>
</comment>
<dbReference type="PANTHER" id="PTHR21456">
    <property type="entry name" value="FAMILY WITH SEQUENCE SIMILARITY 102"/>
    <property type="match status" value="1"/>
</dbReference>